<proteinExistence type="predicted"/>
<gene>
    <name evidence="1" type="ordered locus">HD_0971</name>
</gene>
<dbReference type="eggNOG" id="COG1475">
    <property type="taxonomic scope" value="Bacteria"/>
</dbReference>
<dbReference type="KEGG" id="hdu:HD_0971"/>
<accession>Q7VMK4</accession>
<evidence type="ECO:0000313" key="2">
    <source>
        <dbReference type="Proteomes" id="UP000001022"/>
    </source>
</evidence>
<dbReference type="EMBL" id="AE017143">
    <property type="protein sequence ID" value="AAP95852.1"/>
    <property type="molecule type" value="Genomic_DNA"/>
</dbReference>
<dbReference type="InterPro" id="IPR042075">
    <property type="entry name" value="KorB_DNA-db"/>
</dbReference>
<name>Q7VMK4_HAEDU</name>
<reference evidence="2" key="1">
    <citation type="submission" date="2003-06" db="EMBL/GenBank/DDBJ databases">
        <title>The complete genome sequence of Haemophilus ducreyi.</title>
        <authorList>
            <person name="Munson R.S. Jr."/>
            <person name="Ray W.C."/>
            <person name="Mahairas G."/>
            <person name="Sabo P."/>
            <person name="Mungur R."/>
            <person name="Johnson L."/>
            <person name="Nguyen D."/>
            <person name="Wang J."/>
            <person name="Forst C."/>
            <person name="Hood L."/>
        </authorList>
    </citation>
    <scope>NUCLEOTIDE SEQUENCE [LARGE SCALE GENOMIC DNA]</scope>
    <source>
        <strain evidence="2">35000HP / ATCC 700724</strain>
    </source>
</reference>
<dbReference type="STRING" id="233412.HD_0971"/>
<dbReference type="Gene3D" id="1.10.10.730">
    <property type="entry name" value="KorB DNA-binding domain"/>
    <property type="match status" value="1"/>
</dbReference>
<keyword evidence="2" id="KW-1185">Reference proteome</keyword>
<organism evidence="1 2">
    <name type="scientific">Haemophilus ducreyi (strain 35000HP / ATCC 700724)</name>
    <dbReference type="NCBI Taxonomy" id="233412"/>
    <lineage>
        <taxon>Bacteria</taxon>
        <taxon>Pseudomonadati</taxon>
        <taxon>Pseudomonadota</taxon>
        <taxon>Gammaproteobacteria</taxon>
        <taxon>Pasteurellales</taxon>
        <taxon>Pasteurellaceae</taxon>
        <taxon>Haemophilus</taxon>
    </lineage>
</organism>
<sequence>MDLLIGHLIENDTRADLSFIEKALGIQQAKAYYEKKLNKALSSRELSSELEKDGYIISHTLVAKMEKCISFLYPYIPNVLFNGLGHAPIDKLLAIRNNALTVWHNYRFDTEIQFDDIWQHSLSRCNEDNPFNIKDFQDNLINEMVDVLGDNTSYELLYHEIDLDEQRFKKLAQKQQEINASVDQSLQDIADFHHPLHSVVSMITPNINQSCTPRV</sequence>
<evidence type="ECO:0000313" key="1">
    <source>
        <dbReference type="EMBL" id="AAP95852.1"/>
    </source>
</evidence>
<dbReference type="Proteomes" id="UP000001022">
    <property type="component" value="Chromosome"/>
</dbReference>
<dbReference type="NCBIfam" id="TIGR03764">
    <property type="entry name" value="ICE_PFGI_1_parB"/>
    <property type="match status" value="1"/>
</dbReference>
<dbReference type="InterPro" id="IPR022304">
    <property type="entry name" value="ICE_PFGI_1_ParB"/>
</dbReference>
<dbReference type="HOGENOM" id="CLU_1281702_0_0_6"/>
<protein>
    <submittedName>
        <fullName evidence="1">Uncharacterized protein</fullName>
    </submittedName>
</protein>
<dbReference type="AlphaFoldDB" id="Q7VMK4"/>